<evidence type="ECO:0000256" key="4">
    <source>
        <dbReference type="ARBA" id="ARBA00022989"/>
    </source>
</evidence>
<comment type="subcellular location">
    <subcellularLocation>
        <location evidence="1">Cell membrane</location>
        <topology evidence="1">Multi-pass membrane protein</topology>
    </subcellularLocation>
</comment>
<feature type="transmembrane region" description="Helical" evidence="6">
    <location>
        <begin position="190"/>
        <end position="214"/>
    </location>
</feature>
<name>A0ABU4LLP6_9ACTN</name>
<evidence type="ECO:0000313" key="8">
    <source>
        <dbReference type="Proteomes" id="UP001271723"/>
    </source>
</evidence>
<accession>A0ABU4LLP6</accession>
<evidence type="ECO:0000256" key="2">
    <source>
        <dbReference type="ARBA" id="ARBA00022475"/>
    </source>
</evidence>
<keyword evidence="2" id="KW-1003">Cell membrane</keyword>
<dbReference type="Pfam" id="PF07690">
    <property type="entry name" value="MFS_1"/>
    <property type="match status" value="1"/>
</dbReference>
<reference evidence="7 8" key="1">
    <citation type="journal article" date="2023" name="Microb. Genom.">
        <title>Mesoterricola silvestris gen. nov., sp. nov., Mesoterricola sediminis sp. nov., Geothrix oryzae sp. nov., Geothrix edaphica sp. nov., Geothrix rubra sp. nov., and Geothrix limicola sp. nov., six novel members of Acidobacteriota isolated from soils.</title>
        <authorList>
            <person name="Weisberg A.J."/>
            <person name="Pearce E."/>
            <person name="Kramer C.G."/>
            <person name="Chang J.H."/>
            <person name="Clarke C.R."/>
        </authorList>
    </citation>
    <scope>NUCLEOTIDE SEQUENCE [LARGE SCALE GENOMIC DNA]</scope>
    <source>
        <strain evidence="7 8">NRRL_B-2795</strain>
    </source>
</reference>
<sequence length="258" mass="26632">MAPALGGVLVAVLGPAWAIGWDAVTYLVAAVLYARLRLPAQRVRIGPPGMRGGIAEGWREFVARRWLWLMVGQSALVVPCWLISYQTFGPVYGQQHLGGAPGWGLVMSGFTCGLISGASVALVWRPRRVGWLVCAGTAAMAAPMAAMAADGGLVPVVAGAAAAGCGQTLASTVWTAFVQRQVPENLYGRVSSISTLAQLAPVPLTALLAGAVAGHTGVRPGLAVCALVTIAAAGAPLCLRRIRALAVPQAEEKTLVRH</sequence>
<evidence type="ECO:0000256" key="3">
    <source>
        <dbReference type="ARBA" id="ARBA00022692"/>
    </source>
</evidence>
<dbReference type="EMBL" id="JARAVY010000052">
    <property type="protein sequence ID" value="MDX2916381.1"/>
    <property type="molecule type" value="Genomic_DNA"/>
</dbReference>
<organism evidence="7 8">
    <name type="scientific">Streptomyces griseiscabiei</name>
    <dbReference type="NCBI Taxonomy" id="2993540"/>
    <lineage>
        <taxon>Bacteria</taxon>
        <taxon>Bacillati</taxon>
        <taxon>Actinomycetota</taxon>
        <taxon>Actinomycetes</taxon>
        <taxon>Kitasatosporales</taxon>
        <taxon>Streptomycetaceae</taxon>
        <taxon>Streptomyces</taxon>
    </lineage>
</organism>
<dbReference type="PANTHER" id="PTHR23513:SF11">
    <property type="entry name" value="STAPHYLOFERRIN A TRANSPORTER"/>
    <property type="match status" value="1"/>
</dbReference>
<dbReference type="InterPro" id="IPR036259">
    <property type="entry name" value="MFS_trans_sf"/>
</dbReference>
<dbReference type="InterPro" id="IPR011701">
    <property type="entry name" value="MFS"/>
</dbReference>
<keyword evidence="5 6" id="KW-0472">Membrane</keyword>
<comment type="caution">
    <text evidence="7">The sequence shown here is derived from an EMBL/GenBank/DDBJ whole genome shotgun (WGS) entry which is preliminary data.</text>
</comment>
<protein>
    <submittedName>
        <fullName evidence="7">MFS transporter</fullName>
    </submittedName>
</protein>
<keyword evidence="8" id="KW-1185">Reference proteome</keyword>
<dbReference type="Proteomes" id="UP001271723">
    <property type="component" value="Unassembled WGS sequence"/>
</dbReference>
<feature type="transmembrane region" description="Helical" evidence="6">
    <location>
        <begin position="66"/>
        <end position="85"/>
    </location>
</feature>
<gene>
    <name evidence="7" type="ORF">PV517_47935</name>
</gene>
<evidence type="ECO:0000256" key="6">
    <source>
        <dbReference type="SAM" id="Phobius"/>
    </source>
</evidence>
<evidence type="ECO:0000256" key="5">
    <source>
        <dbReference type="ARBA" id="ARBA00023136"/>
    </source>
</evidence>
<feature type="transmembrane region" description="Helical" evidence="6">
    <location>
        <begin position="6"/>
        <end position="34"/>
    </location>
</feature>
<evidence type="ECO:0000256" key="1">
    <source>
        <dbReference type="ARBA" id="ARBA00004651"/>
    </source>
</evidence>
<feature type="transmembrane region" description="Helical" evidence="6">
    <location>
        <begin position="220"/>
        <end position="239"/>
    </location>
</feature>
<dbReference type="SUPFAM" id="SSF103473">
    <property type="entry name" value="MFS general substrate transporter"/>
    <property type="match status" value="1"/>
</dbReference>
<proteinExistence type="predicted"/>
<feature type="transmembrane region" description="Helical" evidence="6">
    <location>
        <begin position="155"/>
        <end position="178"/>
    </location>
</feature>
<keyword evidence="3 6" id="KW-0812">Transmembrane</keyword>
<evidence type="ECO:0000313" key="7">
    <source>
        <dbReference type="EMBL" id="MDX2916381.1"/>
    </source>
</evidence>
<feature type="transmembrane region" description="Helical" evidence="6">
    <location>
        <begin position="131"/>
        <end position="149"/>
    </location>
</feature>
<feature type="transmembrane region" description="Helical" evidence="6">
    <location>
        <begin position="105"/>
        <end position="124"/>
    </location>
</feature>
<keyword evidence="4 6" id="KW-1133">Transmembrane helix</keyword>
<dbReference type="RefSeq" id="WP_256965011.1">
    <property type="nucleotide sequence ID" value="NZ_JARAVY010000052.1"/>
</dbReference>
<dbReference type="Gene3D" id="1.20.1250.20">
    <property type="entry name" value="MFS general substrate transporter like domains"/>
    <property type="match status" value="1"/>
</dbReference>
<dbReference type="PANTHER" id="PTHR23513">
    <property type="entry name" value="INTEGRAL MEMBRANE EFFLUX PROTEIN-RELATED"/>
    <property type="match status" value="1"/>
</dbReference>